<feature type="binding site" evidence="10">
    <location>
        <position position="44"/>
    </location>
    <ligand>
        <name>S-adenosyl-L-methionine</name>
        <dbReference type="ChEBI" id="CHEBI:59789"/>
    </ligand>
</feature>
<evidence type="ECO:0000256" key="10">
    <source>
        <dbReference type="HAMAP-Rule" id="MF_00290"/>
    </source>
</evidence>
<dbReference type="GO" id="GO:0046872">
    <property type="term" value="F:metal ion binding"/>
    <property type="evidence" value="ECO:0007669"/>
    <property type="project" value="UniProtKB-KW"/>
</dbReference>
<dbReference type="AlphaFoldDB" id="A0AAT9GUE6"/>
<dbReference type="FunFam" id="3.40.50.150:FF:000272">
    <property type="entry name" value="tRNA (guanine(26)-N(2))-dimethyltransferase"/>
    <property type="match status" value="1"/>
</dbReference>
<dbReference type="InterPro" id="IPR022923">
    <property type="entry name" value="TRM1_arc_bac"/>
</dbReference>
<evidence type="ECO:0000256" key="7">
    <source>
        <dbReference type="ARBA" id="ARBA00022833"/>
    </source>
</evidence>
<dbReference type="GO" id="GO:0160104">
    <property type="term" value="F:tRNA (guanine(26)-N2)-dimethyltransferase activity"/>
    <property type="evidence" value="ECO:0007669"/>
    <property type="project" value="UniProtKB-UniRule"/>
</dbReference>
<dbReference type="Gene3D" id="3.40.50.150">
    <property type="entry name" value="Vaccinia Virus protein VP39"/>
    <property type="match status" value="1"/>
</dbReference>
<keyword evidence="2 10" id="KW-0489">Methyltransferase</keyword>
<comment type="function">
    <text evidence="10">Dimethylates a single guanine residue at position 26 of a number of tRNAs using S-adenosyl-L-methionine as donor of the methyl groups.</text>
</comment>
<feature type="binding site" evidence="10">
    <location>
        <position position="87"/>
    </location>
    <ligand>
        <name>S-adenosyl-L-methionine</name>
        <dbReference type="ChEBI" id="CHEBI:59789"/>
    </ligand>
</feature>
<evidence type="ECO:0000256" key="11">
    <source>
        <dbReference type="PROSITE-ProRule" id="PRU00958"/>
    </source>
</evidence>
<evidence type="ECO:0000256" key="8">
    <source>
        <dbReference type="ARBA" id="ARBA00022884"/>
    </source>
</evidence>
<keyword evidence="3 10" id="KW-0808">Transferase</keyword>
<sequence>MNLIEIKEGKVSLLVPNPKDYEKNGKFDPSWAPVFYNPRMKLNRDISVLIVSVIKPKSIIDALSASGIRGLRYYIEVGGVEKLILNDKNPLATELIRKNIEKNKVEAQITTRDANSLLYEVKAEFVDIDPFGSPSPFILSSINSVINKGYVAFTATDLSALECSSKSSARRKYDLICDKLSFSKEAGIRGLIAKVIRESAILEKAAYPVFSFYFDYYYRVVFRVESGAKKADNLLSKQGYYYECPKCGLREASEYLEKKKCPKCGIDMKKYGPAWLGTLWEKDFVEKMRDKLNDFSYLDNYFTINKLLDIIIKESKYDNPYYRIDILSSYLKRNIPKREYIIKCLGSASVTHFDYRGIKSDKGMDEVNECIKKLTS</sequence>
<dbReference type="Gene3D" id="3.30.56.70">
    <property type="entry name" value="N2,N2-dimethylguanosine tRNA methyltransferase, C-terminal domain"/>
    <property type="match status" value="1"/>
</dbReference>
<dbReference type="PROSITE" id="PS51626">
    <property type="entry name" value="SAM_MT_TRM1"/>
    <property type="match status" value="1"/>
</dbReference>
<reference evidence="12" key="1">
    <citation type="submission" date="2024-03" db="EMBL/GenBank/DDBJ databases">
        <title>Complete genome sequence of Sulfurisphaera javensis strain KD-1.</title>
        <authorList>
            <person name="Sakai H."/>
            <person name="Nur N."/>
            <person name="Suwanto A."/>
            <person name="Kurosawa N."/>
        </authorList>
    </citation>
    <scope>NUCLEOTIDE SEQUENCE</scope>
    <source>
        <strain evidence="12">KD-1</strain>
    </source>
</reference>
<dbReference type="InterPro" id="IPR042296">
    <property type="entry name" value="tRNA_met_Trm1_C"/>
</dbReference>
<feature type="binding site" evidence="10">
    <location>
        <position position="244"/>
    </location>
    <ligand>
        <name>Zn(2+)</name>
        <dbReference type="ChEBI" id="CHEBI:29105"/>
    </ligand>
</feature>
<keyword evidence="6 10" id="KW-0479">Metal-binding</keyword>
<dbReference type="InterPro" id="IPR002905">
    <property type="entry name" value="Trm1"/>
</dbReference>
<evidence type="ECO:0000256" key="9">
    <source>
        <dbReference type="ARBA" id="ARBA00039099"/>
    </source>
</evidence>
<dbReference type="RefSeq" id="WP_369609849.1">
    <property type="nucleotide sequence ID" value="NZ_AP031322.1"/>
</dbReference>
<dbReference type="HAMAP" id="MF_00290">
    <property type="entry name" value="tRNA_dimethyltr_TRM1"/>
    <property type="match status" value="1"/>
</dbReference>
<dbReference type="GeneID" id="92355223"/>
<feature type="binding site" evidence="10">
    <location>
        <position position="261"/>
    </location>
    <ligand>
        <name>Zn(2+)</name>
        <dbReference type="ChEBI" id="CHEBI:29105"/>
    </ligand>
</feature>
<organism evidence="12">
    <name type="scientific">Sulfurisphaera javensis</name>
    <dbReference type="NCBI Taxonomy" id="2049879"/>
    <lineage>
        <taxon>Archaea</taxon>
        <taxon>Thermoproteota</taxon>
        <taxon>Thermoprotei</taxon>
        <taxon>Sulfolobales</taxon>
        <taxon>Sulfolobaceae</taxon>
        <taxon>Sulfurisphaera</taxon>
    </lineage>
</organism>
<keyword evidence="8 10" id="KW-0694">RNA-binding</keyword>
<dbReference type="InterPro" id="IPR029063">
    <property type="entry name" value="SAM-dependent_MTases_sf"/>
</dbReference>
<gene>
    <name evidence="10" type="primary">trm1</name>
    <name evidence="12" type="ORF">SJAV_22700</name>
</gene>
<feature type="binding site" evidence="10">
    <location>
        <position position="247"/>
    </location>
    <ligand>
        <name>Zn(2+)</name>
        <dbReference type="ChEBI" id="CHEBI:29105"/>
    </ligand>
</feature>
<dbReference type="EMBL" id="AP031322">
    <property type="protein sequence ID" value="BFH74326.1"/>
    <property type="molecule type" value="Genomic_DNA"/>
</dbReference>
<evidence type="ECO:0000313" key="12">
    <source>
        <dbReference type="EMBL" id="BFH74326.1"/>
    </source>
</evidence>
<dbReference type="SUPFAM" id="SSF53335">
    <property type="entry name" value="S-adenosyl-L-methionine-dependent methyltransferases"/>
    <property type="match status" value="1"/>
</dbReference>
<dbReference type="NCBIfam" id="NF003331">
    <property type="entry name" value="PRK04338.1-7"/>
    <property type="match status" value="1"/>
</dbReference>
<evidence type="ECO:0000256" key="6">
    <source>
        <dbReference type="ARBA" id="ARBA00022723"/>
    </source>
</evidence>
<name>A0AAT9GUE6_9CREN</name>
<feature type="binding site" evidence="10">
    <location>
        <position position="69"/>
    </location>
    <ligand>
        <name>S-adenosyl-L-methionine</name>
        <dbReference type="ChEBI" id="CHEBI:59789"/>
    </ligand>
</feature>
<dbReference type="GO" id="GO:0000049">
    <property type="term" value="F:tRNA binding"/>
    <property type="evidence" value="ECO:0007669"/>
    <property type="project" value="UniProtKB-UniRule"/>
</dbReference>
<dbReference type="GO" id="GO:0002940">
    <property type="term" value="P:tRNA N2-guanine methylation"/>
    <property type="evidence" value="ECO:0007669"/>
    <property type="project" value="TreeGrafter"/>
</dbReference>
<dbReference type="KEGG" id="sjv:SJAV_22700"/>
<evidence type="ECO:0000256" key="5">
    <source>
        <dbReference type="ARBA" id="ARBA00022694"/>
    </source>
</evidence>
<dbReference type="PANTHER" id="PTHR10631">
    <property type="entry name" value="N 2 ,N 2 -DIMETHYLGUANOSINE TRNA METHYLTRANSFERASE"/>
    <property type="match status" value="1"/>
</dbReference>
<protein>
    <recommendedName>
        <fullName evidence="9 10">tRNA (guanine(26)-N(2))-dimethyltransferase</fullName>
        <ecNumber evidence="9 10">2.1.1.216</ecNumber>
    </recommendedName>
    <alternativeName>
        <fullName evidence="10">tRNA 2,2-dimethylguanosine-26 methyltransferase</fullName>
    </alternativeName>
    <alternativeName>
        <fullName evidence="10">tRNA(guanine-26,N(2)-N(2)) methyltransferase</fullName>
    </alternativeName>
    <alternativeName>
        <fullName evidence="10">tRNA(m(2,2)G26)dimethyltransferase</fullName>
    </alternativeName>
</protein>
<keyword evidence="5 10" id="KW-0819">tRNA processing</keyword>
<comment type="similarity">
    <text evidence="10 11">Belongs to the class I-like SAM-binding methyltransferase superfamily. Trm1 family.</text>
</comment>
<keyword evidence="4 10" id="KW-0949">S-adenosyl-L-methionine</keyword>
<keyword evidence="1 10" id="KW-0820">tRNA-binding</keyword>
<evidence type="ECO:0000256" key="2">
    <source>
        <dbReference type="ARBA" id="ARBA00022603"/>
    </source>
</evidence>
<evidence type="ECO:0000256" key="3">
    <source>
        <dbReference type="ARBA" id="ARBA00022679"/>
    </source>
</evidence>
<comment type="catalytic activity">
    <reaction evidence="10">
        <text>guanosine(26) in tRNA + 2 S-adenosyl-L-methionine = N(2)-dimethylguanosine(26) in tRNA + 2 S-adenosyl-L-homocysteine + 2 H(+)</text>
        <dbReference type="Rhea" id="RHEA:43140"/>
        <dbReference type="Rhea" id="RHEA-COMP:10359"/>
        <dbReference type="Rhea" id="RHEA-COMP:10360"/>
        <dbReference type="ChEBI" id="CHEBI:15378"/>
        <dbReference type="ChEBI" id="CHEBI:57856"/>
        <dbReference type="ChEBI" id="CHEBI:59789"/>
        <dbReference type="ChEBI" id="CHEBI:74269"/>
        <dbReference type="ChEBI" id="CHEBI:74513"/>
        <dbReference type="EC" id="2.1.1.216"/>
    </reaction>
</comment>
<feature type="binding site" evidence="10">
    <location>
        <position position="113"/>
    </location>
    <ligand>
        <name>S-adenosyl-L-methionine</name>
        <dbReference type="ChEBI" id="CHEBI:59789"/>
    </ligand>
</feature>
<evidence type="ECO:0000256" key="1">
    <source>
        <dbReference type="ARBA" id="ARBA00022555"/>
    </source>
</evidence>
<proteinExistence type="inferred from homology"/>
<evidence type="ECO:0000256" key="4">
    <source>
        <dbReference type="ARBA" id="ARBA00022691"/>
    </source>
</evidence>
<accession>A0AAT9GUE6</accession>
<feature type="binding site" evidence="10">
    <location>
        <position position="114"/>
    </location>
    <ligand>
        <name>S-adenosyl-L-methionine</name>
        <dbReference type="ChEBI" id="CHEBI:59789"/>
    </ligand>
</feature>
<dbReference type="EC" id="2.1.1.216" evidence="9 10"/>
<dbReference type="PANTHER" id="PTHR10631:SF3">
    <property type="entry name" value="TRNA (GUANINE(26)-N(2))-DIMETHYLTRANSFERASE"/>
    <property type="match status" value="1"/>
</dbReference>
<keyword evidence="7 10" id="KW-0862">Zinc</keyword>
<feature type="binding site" evidence="10">
    <location>
        <position position="264"/>
    </location>
    <ligand>
        <name>Zn(2+)</name>
        <dbReference type="ChEBI" id="CHEBI:29105"/>
    </ligand>
</feature>
<dbReference type="Pfam" id="PF02005">
    <property type="entry name" value="TRM"/>
    <property type="match status" value="1"/>
</dbReference>